<dbReference type="AlphaFoldDB" id="A0A1S1Z5L1"/>
<feature type="domain" description="DUF1232" evidence="5">
    <location>
        <begin position="58"/>
        <end position="93"/>
    </location>
</feature>
<accession>A0A1S1Z5L1</accession>
<organism evidence="6 7">
    <name type="scientific">Flammeovirga pacifica</name>
    <dbReference type="NCBI Taxonomy" id="915059"/>
    <lineage>
        <taxon>Bacteria</taxon>
        <taxon>Pseudomonadati</taxon>
        <taxon>Bacteroidota</taxon>
        <taxon>Cytophagia</taxon>
        <taxon>Cytophagales</taxon>
        <taxon>Flammeovirgaceae</taxon>
        <taxon>Flammeovirga</taxon>
    </lineage>
</organism>
<evidence type="ECO:0000256" key="2">
    <source>
        <dbReference type="ARBA" id="ARBA00022692"/>
    </source>
</evidence>
<dbReference type="EMBL" id="JRYR02000001">
    <property type="protein sequence ID" value="OHX68365.1"/>
    <property type="molecule type" value="Genomic_DNA"/>
</dbReference>
<dbReference type="Proteomes" id="UP000179797">
    <property type="component" value="Unassembled WGS sequence"/>
</dbReference>
<gene>
    <name evidence="6" type="ORF">NH26_19430</name>
</gene>
<sequence length="145" mass="16375">MKKVNLDQIDIDQYAAKFKENDFLQSLVKIVKKAGEKVVYAGLILFFMYIDNETPSKAKAAIAGALGYLIIPFDLIPDFVPVVGFADDFSVVVAAISYAAVCLKEEHKNLAVAKMKEWFEDFTEEDVETLNNLIFKNLKDKEDKE</sequence>
<evidence type="ECO:0000313" key="7">
    <source>
        <dbReference type="Proteomes" id="UP000179797"/>
    </source>
</evidence>
<name>A0A1S1Z5L1_FLAPC</name>
<protein>
    <recommendedName>
        <fullName evidence="5">DUF1232 domain-containing protein</fullName>
    </recommendedName>
</protein>
<evidence type="ECO:0000256" key="1">
    <source>
        <dbReference type="ARBA" id="ARBA00004127"/>
    </source>
</evidence>
<keyword evidence="3" id="KW-1133">Transmembrane helix</keyword>
<dbReference type="GO" id="GO:0012505">
    <property type="term" value="C:endomembrane system"/>
    <property type="evidence" value="ECO:0007669"/>
    <property type="project" value="UniProtKB-SubCell"/>
</dbReference>
<evidence type="ECO:0000256" key="3">
    <source>
        <dbReference type="ARBA" id="ARBA00022989"/>
    </source>
</evidence>
<evidence type="ECO:0000256" key="4">
    <source>
        <dbReference type="ARBA" id="ARBA00023136"/>
    </source>
</evidence>
<keyword evidence="2" id="KW-0812">Transmembrane</keyword>
<evidence type="ECO:0000313" key="6">
    <source>
        <dbReference type="EMBL" id="OHX68365.1"/>
    </source>
</evidence>
<proteinExistence type="predicted"/>
<dbReference type="Pfam" id="PF06803">
    <property type="entry name" value="DUF1232"/>
    <property type="match status" value="1"/>
</dbReference>
<dbReference type="RefSeq" id="WP_044227188.1">
    <property type="nucleotide sequence ID" value="NZ_JRYR02000001.1"/>
</dbReference>
<dbReference type="STRING" id="915059.NH26_19430"/>
<dbReference type="InterPro" id="IPR010652">
    <property type="entry name" value="DUF1232"/>
</dbReference>
<comment type="caution">
    <text evidence="6">The sequence shown here is derived from an EMBL/GenBank/DDBJ whole genome shotgun (WGS) entry which is preliminary data.</text>
</comment>
<keyword evidence="7" id="KW-1185">Reference proteome</keyword>
<evidence type="ECO:0000259" key="5">
    <source>
        <dbReference type="Pfam" id="PF06803"/>
    </source>
</evidence>
<comment type="subcellular location">
    <subcellularLocation>
        <location evidence="1">Endomembrane system</location>
        <topology evidence="1">Multi-pass membrane protein</topology>
    </subcellularLocation>
</comment>
<reference evidence="6 7" key="1">
    <citation type="journal article" date="2012" name="Int. J. Syst. Evol. Microbiol.">
        <title>Flammeovirga pacifica sp. nov., isolated from deep-sea sediment.</title>
        <authorList>
            <person name="Xu H."/>
            <person name="Fu Y."/>
            <person name="Yang N."/>
            <person name="Ding Z."/>
            <person name="Lai Q."/>
            <person name="Zeng R."/>
        </authorList>
    </citation>
    <scope>NUCLEOTIDE SEQUENCE [LARGE SCALE GENOMIC DNA]</scope>
    <source>
        <strain evidence="7">DSM 24597 / LMG 26175 / WPAGA1</strain>
    </source>
</reference>
<keyword evidence="4" id="KW-0472">Membrane</keyword>
<dbReference type="OrthoDB" id="9800034at2"/>